<reference evidence="10" key="2">
    <citation type="submission" date="2023-02" db="EMBL/GenBank/DDBJ databases">
        <authorList>
            <consortium name="DOE Joint Genome Institute"/>
            <person name="Mondo S.J."/>
            <person name="Chang Y."/>
            <person name="Wang Y."/>
            <person name="Ahrendt S."/>
            <person name="Andreopoulos W."/>
            <person name="Barry K."/>
            <person name="Beard J."/>
            <person name="Benny G.L."/>
            <person name="Blankenship S."/>
            <person name="Bonito G."/>
            <person name="Cuomo C."/>
            <person name="Desiro A."/>
            <person name="Gervers K.A."/>
            <person name="Hundley H."/>
            <person name="Kuo A."/>
            <person name="LaButti K."/>
            <person name="Lang B.F."/>
            <person name="Lipzen A."/>
            <person name="O'Donnell K."/>
            <person name="Pangilinan J."/>
            <person name="Reynolds N."/>
            <person name="Sandor L."/>
            <person name="Smith M.W."/>
            <person name="Tsang A."/>
            <person name="Grigoriev I.V."/>
            <person name="Stajich J.E."/>
            <person name="Spatafora J.W."/>
        </authorList>
    </citation>
    <scope>NUCLEOTIDE SEQUENCE</scope>
    <source>
        <strain evidence="10">RSA 2281</strain>
    </source>
</reference>
<dbReference type="InterPro" id="IPR006885">
    <property type="entry name" value="NADH_UbQ_FeS_4_mit-like"/>
</dbReference>
<dbReference type="EMBL" id="JAIXMP010000008">
    <property type="protein sequence ID" value="KAI9269336.1"/>
    <property type="molecule type" value="Genomic_DNA"/>
</dbReference>
<evidence type="ECO:0000313" key="10">
    <source>
        <dbReference type="EMBL" id="KAI9269336.1"/>
    </source>
</evidence>
<gene>
    <name evidence="10" type="ORF">BDA99DRAFT_504231</name>
</gene>
<keyword evidence="3 9" id="KW-0679">Respiratory chain</keyword>
<protein>
    <recommendedName>
        <fullName evidence="9">NADH dehydrogenase [ubiquinone] iron-sulfur protein 4, mitochondrial</fullName>
    </recommendedName>
</protein>
<evidence type="ECO:0000256" key="2">
    <source>
        <dbReference type="ARBA" id="ARBA00022448"/>
    </source>
</evidence>
<proteinExistence type="inferred from homology"/>
<reference evidence="10" key="1">
    <citation type="journal article" date="2022" name="IScience">
        <title>Evolution of zygomycete secretomes and the origins of terrestrial fungal ecologies.</title>
        <authorList>
            <person name="Chang Y."/>
            <person name="Wang Y."/>
            <person name="Mondo S."/>
            <person name="Ahrendt S."/>
            <person name="Andreopoulos W."/>
            <person name="Barry K."/>
            <person name="Beard J."/>
            <person name="Benny G.L."/>
            <person name="Blankenship S."/>
            <person name="Bonito G."/>
            <person name="Cuomo C."/>
            <person name="Desiro A."/>
            <person name="Gervers K.A."/>
            <person name="Hundley H."/>
            <person name="Kuo A."/>
            <person name="LaButti K."/>
            <person name="Lang B.F."/>
            <person name="Lipzen A."/>
            <person name="O'Donnell K."/>
            <person name="Pangilinan J."/>
            <person name="Reynolds N."/>
            <person name="Sandor L."/>
            <person name="Smith M.E."/>
            <person name="Tsang A."/>
            <person name="Grigoriev I.V."/>
            <person name="Stajich J.E."/>
            <person name="Spatafora J.W."/>
        </authorList>
    </citation>
    <scope>NUCLEOTIDE SEQUENCE</scope>
    <source>
        <strain evidence="10">RSA 2281</strain>
    </source>
</reference>
<dbReference type="PANTHER" id="PTHR12219:SF8">
    <property type="entry name" value="NADH DEHYDROGENASE [UBIQUINONE] IRON-SULFUR PROTEIN 4, MITOCHONDRIAL"/>
    <property type="match status" value="1"/>
</dbReference>
<evidence type="ECO:0000256" key="8">
    <source>
        <dbReference type="ARBA" id="ARBA00023136"/>
    </source>
</evidence>
<dbReference type="FunFam" id="3.30.160.190:FF:000001">
    <property type="entry name" value="NADH-ubiquinone oxidoreductase 21 kDa subunit mitochondrial"/>
    <property type="match status" value="1"/>
</dbReference>
<keyword evidence="11" id="KW-1185">Reference proteome</keyword>
<evidence type="ECO:0000256" key="6">
    <source>
        <dbReference type="ARBA" id="ARBA00022982"/>
    </source>
</evidence>
<comment type="caution">
    <text evidence="10">The sequence shown here is derived from an EMBL/GenBank/DDBJ whole genome shotgun (WGS) entry which is preliminary data.</text>
</comment>
<keyword evidence="6 9" id="KW-0249">Electron transport</keyword>
<comment type="function">
    <text evidence="9">Accessory subunit of the mitochondrial membrane respiratory chain NADH dehydrogenase (Complex I), that is believed not to be involved in catalysis. Complex I functions in the transfer of electrons from NADH to the respiratory chain. The immediate electron acceptor for the enzyme is believed to be ubiquinone.</text>
</comment>
<keyword evidence="5 9" id="KW-0809">Transit peptide</keyword>
<accession>A0AAD5K5H9</accession>
<organism evidence="10 11">
    <name type="scientific">Phascolomyces articulosus</name>
    <dbReference type="NCBI Taxonomy" id="60185"/>
    <lineage>
        <taxon>Eukaryota</taxon>
        <taxon>Fungi</taxon>
        <taxon>Fungi incertae sedis</taxon>
        <taxon>Mucoromycota</taxon>
        <taxon>Mucoromycotina</taxon>
        <taxon>Mucoromycetes</taxon>
        <taxon>Mucorales</taxon>
        <taxon>Lichtheimiaceae</taxon>
        <taxon>Phascolomyces</taxon>
    </lineage>
</organism>
<dbReference type="InterPro" id="IPR038532">
    <property type="entry name" value="NDUFS4-like_sf"/>
</dbReference>
<keyword evidence="7 9" id="KW-0496">Mitochondrion</keyword>
<evidence type="ECO:0000256" key="5">
    <source>
        <dbReference type="ARBA" id="ARBA00022946"/>
    </source>
</evidence>
<evidence type="ECO:0000256" key="1">
    <source>
        <dbReference type="ARBA" id="ARBA00005882"/>
    </source>
</evidence>
<dbReference type="GO" id="GO:0005743">
    <property type="term" value="C:mitochondrial inner membrane"/>
    <property type="evidence" value="ECO:0007669"/>
    <property type="project" value="UniProtKB-SubCell"/>
</dbReference>
<dbReference type="Pfam" id="PF04800">
    <property type="entry name" value="NDUS4"/>
    <property type="match status" value="1"/>
</dbReference>
<sequence length="167" mass="19284">MLRPITLTQRTCARPLSTTMLRSFSTTRATFENENKLAHAEGRRAIEQVESVSGAPEELLDRTVRIFSPSKTATQSGKHGTRHWRVDFDILPEGNRWENPLMGWASSADYQQSLGIKFYSKEDAIDFCEAQGWNYYVQEPKRVKFVKKNYADNYKYSPGKLRLIKTK</sequence>
<evidence type="ECO:0000256" key="3">
    <source>
        <dbReference type="ARBA" id="ARBA00022660"/>
    </source>
</evidence>
<keyword evidence="4 9" id="KW-0999">Mitochondrion inner membrane</keyword>
<keyword evidence="8 9" id="KW-0472">Membrane</keyword>
<evidence type="ECO:0000313" key="11">
    <source>
        <dbReference type="Proteomes" id="UP001209540"/>
    </source>
</evidence>
<evidence type="ECO:0000256" key="7">
    <source>
        <dbReference type="ARBA" id="ARBA00023128"/>
    </source>
</evidence>
<dbReference type="Proteomes" id="UP001209540">
    <property type="component" value="Unassembled WGS sequence"/>
</dbReference>
<dbReference type="PANTHER" id="PTHR12219">
    <property type="entry name" value="NADH-UBIQUINONE OXIDOREDUCTASE"/>
    <property type="match status" value="1"/>
</dbReference>
<dbReference type="AlphaFoldDB" id="A0AAD5K5H9"/>
<name>A0AAD5K5H9_9FUNG</name>
<evidence type="ECO:0000256" key="9">
    <source>
        <dbReference type="RuleBase" id="RU367010"/>
    </source>
</evidence>
<dbReference type="Gene3D" id="3.30.160.190">
    <property type="entry name" value="atu1810 like domain"/>
    <property type="match status" value="1"/>
</dbReference>
<comment type="subcellular location">
    <subcellularLocation>
        <location evidence="9">Mitochondrion inner membrane</location>
        <topology evidence="9">Peripheral membrane protein</topology>
        <orientation evidence="9">Matrix side</orientation>
    </subcellularLocation>
</comment>
<evidence type="ECO:0000256" key="4">
    <source>
        <dbReference type="ARBA" id="ARBA00022792"/>
    </source>
</evidence>
<keyword evidence="2 9" id="KW-0813">Transport</keyword>
<comment type="similarity">
    <text evidence="1 9">Belongs to the complex I NDUFS4 subunit family.</text>
</comment>
<dbReference type="GO" id="GO:0022900">
    <property type="term" value="P:electron transport chain"/>
    <property type="evidence" value="ECO:0007669"/>
    <property type="project" value="InterPro"/>
</dbReference>